<proteinExistence type="inferred from homology"/>
<evidence type="ECO:0000313" key="6">
    <source>
        <dbReference type="Proteomes" id="UP001465755"/>
    </source>
</evidence>
<dbReference type="InterPro" id="IPR016024">
    <property type="entry name" value="ARM-type_fold"/>
</dbReference>
<comment type="subcellular location">
    <subcellularLocation>
        <location evidence="1">Nucleus</location>
    </subcellularLocation>
</comment>
<dbReference type="GO" id="GO:0006355">
    <property type="term" value="P:regulation of DNA-templated transcription"/>
    <property type="evidence" value="ECO:0007669"/>
    <property type="project" value="InterPro"/>
</dbReference>
<dbReference type="PANTHER" id="PTHR13213:SF2">
    <property type="entry name" value="MYB-BINDING PROTEIN 1A"/>
    <property type="match status" value="1"/>
</dbReference>
<dbReference type="GO" id="GO:0003677">
    <property type="term" value="F:DNA binding"/>
    <property type="evidence" value="ECO:0007669"/>
    <property type="project" value="InterPro"/>
</dbReference>
<dbReference type="AlphaFoldDB" id="A0AAW1NWW7"/>
<evidence type="ECO:0000256" key="2">
    <source>
        <dbReference type="ARBA" id="ARBA00006809"/>
    </source>
</evidence>
<protein>
    <recommendedName>
        <fullName evidence="7">DNA polymerase V</fullName>
    </recommendedName>
</protein>
<dbReference type="PANTHER" id="PTHR13213">
    <property type="entry name" value="MYB-BINDING PROTEIN 1A FAMILY MEMBER"/>
    <property type="match status" value="1"/>
</dbReference>
<feature type="compositionally biased region" description="Low complexity" evidence="4">
    <location>
        <begin position="715"/>
        <end position="730"/>
    </location>
</feature>
<evidence type="ECO:0000256" key="3">
    <source>
        <dbReference type="ARBA" id="ARBA00023242"/>
    </source>
</evidence>
<feature type="compositionally biased region" description="Basic residues" evidence="4">
    <location>
        <begin position="1104"/>
        <end position="1130"/>
    </location>
</feature>
<evidence type="ECO:0000256" key="1">
    <source>
        <dbReference type="ARBA" id="ARBA00004123"/>
    </source>
</evidence>
<sequence>MEAAQVPEPGEEPAAPSTSAGEQILSFFWDLAEVDQAVRLKAADGLCDHLCADQKGFEEKHQSAQDSRDPALTAPASLPGCAASVDYALKRLVRGLESSRKAARQGFAMGLTMALQQISAIPTTNALDSLDSALPLSNNAKGSDSRNAILGRLFGYAAFGRAHRLQDINILRRCVEAVVVCMSGKFYLREAGARVLILLLEDLSAGKLGEVLQKCSGLHAMLTAPLDASFPEALWLALHLWPKLPATTVLNDKNEEAAQQPDPAQLAAFWGEVIEGQLFASSHERQALGLQIFSMLLPHLGPQHVAAVFSPNFLHCLSTNLSHQDSHLHKLVHQSIQGLGDFLDASPDKALRVAVVVALQRHAGVGFTSTKFTGRLLKGLDREGIDLYLQQLPHTFPQEVSAATRQLCTSRLITVVGGLIKQSATAKRVLAGKRAKAANKLINSKKRRKRADGQAAEAGSEEEDAQPQEQLHDNQFVPDGDAALAAVLDTLQRAGSNADKALHLVDTIPPEVAGAAATLRDLATSLPGPQTGETSQGQPPQRIAALHRLVQLLQLYFLADPASAETALAADLSSIWADMNTSPGEGAGDQGAPWMDRLLDVMLSLLARAGGDVPFTPLRDTVNLLFRHCCPMVTATGLQDILRVIAQPLDPRQKDPDEEEQEEEQEEAEGEDEEEGSEGAVVVEGEDTSSDSSEEDESDEDESAQSSGSEDETAEPSAATEGATTTGAAGSDEEEDPDFTDAQMFGMDAALSAALKAATEGKSQASRKSMREALVDFKFRVLDLLEAYAKHHPGSALLPSLIPPLLRSLRTLGAPGGHEQLANTLLKVIEAKISRAKVTKKTGPGQAPPAEELATLLDATWRLAARARDAKVAAASTAAFSYLLRVALGASDGTDAYKAVAEKAWGDALGDLLEATTSHLPPNMLTEAARRFPHLGVAHWGRLTGLCATIPSEFRKHQALELVQLLLCMPQEKGKPLQIAPADADLTAALAAVINGAFQHPKRHYHALRVVHKCLRSLQPLNRHKKLDLNIIKAALLQASEDPAARRIAVQLQYIAGEVGESSIANGPLKWSGRKKEAKEAKRAARLAFKEKNTRLKVKEGGVSKRKKKEKAKKAKKHRRAQKLIKKGGAARKAALKANVKAKVTE</sequence>
<dbReference type="InterPro" id="IPR007015">
    <property type="entry name" value="DNA_pol_V/MYBBP1A"/>
</dbReference>
<dbReference type="EMBL" id="JALJOQ010000111">
    <property type="protein sequence ID" value="KAK9797031.1"/>
    <property type="molecule type" value="Genomic_DNA"/>
</dbReference>
<evidence type="ECO:0008006" key="7">
    <source>
        <dbReference type="Google" id="ProtNLM"/>
    </source>
</evidence>
<keyword evidence="3" id="KW-0539">Nucleus</keyword>
<evidence type="ECO:0000256" key="4">
    <source>
        <dbReference type="SAM" id="MobiDB-lite"/>
    </source>
</evidence>
<feature type="compositionally biased region" description="Acidic residues" evidence="4">
    <location>
        <begin position="656"/>
        <end position="677"/>
    </location>
</feature>
<reference evidence="5 6" key="1">
    <citation type="journal article" date="2024" name="Nat. Commun.">
        <title>Phylogenomics reveals the evolutionary origins of lichenization in chlorophyte algae.</title>
        <authorList>
            <person name="Puginier C."/>
            <person name="Libourel C."/>
            <person name="Otte J."/>
            <person name="Skaloud P."/>
            <person name="Haon M."/>
            <person name="Grisel S."/>
            <person name="Petersen M."/>
            <person name="Berrin J.G."/>
            <person name="Delaux P.M."/>
            <person name="Dal Grande F."/>
            <person name="Keller J."/>
        </authorList>
    </citation>
    <scope>NUCLEOTIDE SEQUENCE [LARGE SCALE GENOMIC DNA]</scope>
    <source>
        <strain evidence="5 6">SAG 2036</strain>
    </source>
</reference>
<feature type="compositionally biased region" description="Acidic residues" evidence="4">
    <location>
        <begin position="684"/>
        <end position="714"/>
    </location>
</feature>
<organism evidence="5 6">
    <name type="scientific">Symbiochloris irregularis</name>
    <dbReference type="NCBI Taxonomy" id="706552"/>
    <lineage>
        <taxon>Eukaryota</taxon>
        <taxon>Viridiplantae</taxon>
        <taxon>Chlorophyta</taxon>
        <taxon>core chlorophytes</taxon>
        <taxon>Trebouxiophyceae</taxon>
        <taxon>Trebouxiales</taxon>
        <taxon>Trebouxiaceae</taxon>
        <taxon>Symbiochloris</taxon>
    </lineage>
</organism>
<name>A0AAW1NWW7_9CHLO</name>
<feature type="region of interest" description="Disordered" evidence="4">
    <location>
        <begin position="649"/>
        <end position="739"/>
    </location>
</feature>
<accession>A0AAW1NWW7</accession>
<dbReference type="GO" id="GO:0005730">
    <property type="term" value="C:nucleolus"/>
    <property type="evidence" value="ECO:0007669"/>
    <property type="project" value="InterPro"/>
</dbReference>
<feature type="region of interest" description="Disordered" evidence="4">
    <location>
        <begin position="441"/>
        <end position="469"/>
    </location>
</feature>
<keyword evidence="6" id="KW-1185">Reference proteome</keyword>
<feature type="compositionally biased region" description="Low complexity" evidence="4">
    <location>
        <begin position="1131"/>
        <end position="1146"/>
    </location>
</feature>
<comment type="similarity">
    <text evidence="2">Belongs to the MYBBP1A family.</text>
</comment>
<evidence type="ECO:0000313" key="5">
    <source>
        <dbReference type="EMBL" id="KAK9797031.1"/>
    </source>
</evidence>
<gene>
    <name evidence="5" type="ORF">WJX73_010770</name>
</gene>
<dbReference type="Proteomes" id="UP001465755">
    <property type="component" value="Unassembled WGS sequence"/>
</dbReference>
<comment type="caution">
    <text evidence="5">The sequence shown here is derived from an EMBL/GenBank/DDBJ whole genome shotgun (WGS) entry which is preliminary data.</text>
</comment>
<feature type="region of interest" description="Disordered" evidence="4">
    <location>
        <begin position="1100"/>
        <end position="1146"/>
    </location>
</feature>
<dbReference type="SUPFAM" id="SSF48371">
    <property type="entry name" value="ARM repeat"/>
    <property type="match status" value="1"/>
</dbReference>
<feature type="compositionally biased region" description="Basic residues" evidence="4">
    <location>
        <begin position="441"/>
        <end position="450"/>
    </location>
</feature>
<dbReference type="Pfam" id="PF04931">
    <property type="entry name" value="DNA_pol_phi"/>
    <property type="match status" value="2"/>
</dbReference>